<reference evidence="2" key="1">
    <citation type="submission" date="2020-03" db="EMBL/GenBank/DDBJ databases">
        <authorList>
            <person name="Weist P."/>
        </authorList>
    </citation>
    <scope>NUCLEOTIDE SEQUENCE</scope>
</reference>
<protein>
    <submittedName>
        <fullName evidence="2">Uncharacterized protein</fullName>
    </submittedName>
</protein>
<dbReference type="EMBL" id="CADEAL010004263">
    <property type="protein sequence ID" value="CAB1455602.1"/>
    <property type="molecule type" value="Genomic_DNA"/>
</dbReference>
<name>A0A9N7VMB7_PLEPL</name>
<gene>
    <name evidence="2" type="ORF">PLEPLA_LOCUS43383</name>
</gene>
<comment type="caution">
    <text evidence="2">The sequence shown here is derived from an EMBL/GenBank/DDBJ whole genome shotgun (WGS) entry which is preliminary data.</text>
</comment>
<feature type="region of interest" description="Disordered" evidence="1">
    <location>
        <begin position="94"/>
        <end position="122"/>
    </location>
</feature>
<evidence type="ECO:0000256" key="1">
    <source>
        <dbReference type="SAM" id="MobiDB-lite"/>
    </source>
</evidence>
<feature type="compositionally biased region" description="Basic residues" evidence="1">
    <location>
        <begin position="109"/>
        <end position="122"/>
    </location>
</feature>
<evidence type="ECO:0000313" key="3">
    <source>
        <dbReference type="Proteomes" id="UP001153269"/>
    </source>
</evidence>
<accession>A0A9N7VMB7</accession>
<proteinExistence type="predicted"/>
<evidence type="ECO:0000313" key="2">
    <source>
        <dbReference type="EMBL" id="CAB1455602.1"/>
    </source>
</evidence>
<sequence>MAGEIEGYGNKMVEREDIMKVPTRSRSPPHLFSFFYPPVLPSCPFFTHLPSLPLLLTPSLARLLMRAGGTIVPLLLVFGNPGLKQSLFTQAVAQPGPSASLRPGQDHIHYRRSTRERKKCKK</sequence>
<organism evidence="2 3">
    <name type="scientific">Pleuronectes platessa</name>
    <name type="common">European plaice</name>
    <dbReference type="NCBI Taxonomy" id="8262"/>
    <lineage>
        <taxon>Eukaryota</taxon>
        <taxon>Metazoa</taxon>
        <taxon>Chordata</taxon>
        <taxon>Craniata</taxon>
        <taxon>Vertebrata</taxon>
        <taxon>Euteleostomi</taxon>
        <taxon>Actinopterygii</taxon>
        <taxon>Neopterygii</taxon>
        <taxon>Teleostei</taxon>
        <taxon>Neoteleostei</taxon>
        <taxon>Acanthomorphata</taxon>
        <taxon>Carangaria</taxon>
        <taxon>Pleuronectiformes</taxon>
        <taxon>Pleuronectoidei</taxon>
        <taxon>Pleuronectidae</taxon>
        <taxon>Pleuronectes</taxon>
    </lineage>
</organism>
<dbReference type="AlphaFoldDB" id="A0A9N7VMB7"/>
<dbReference type="Proteomes" id="UP001153269">
    <property type="component" value="Unassembled WGS sequence"/>
</dbReference>
<keyword evidence="3" id="KW-1185">Reference proteome</keyword>